<evidence type="ECO:0000313" key="2">
    <source>
        <dbReference type="EMBL" id="KAF7354743.1"/>
    </source>
</evidence>
<organism evidence="2 3">
    <name type="scientific">Mycena sanguinolenta</name>
    <dbReference type="NCBI Taxonomy" id="230812"/>
    <lineage>
        <taxon>Eukaryota</taxon>
        <taxon>Fungi</taxon>
        <taxon>Dikarya</taxon>
        <taxon>Basidiomycota</taxon>
        <taxon>Agaricomycotina</taxon>
        <taxon>Agaricomycetes</taxon>
        <taxon>Agaricomycetidae</taxon>
        <taxon>Agaricales</taxon>
        <taxon>Marasmiineae</taxon>
        <taxon>Mycenaceae</taxon>
        <taxon>Mycena</taxon>
    </lineage>
</organism>
<evidence type="ECO:0000313" key="3">
    <source>
        <dbReference type="Proteomes" id="UP000623467"/>
    </source>
</evidence>
<feature type="compositionally biased region" description="Polar residues" evidence="1">
    <location>
        <begin position="107"/>
        <end position="116"/>
    </location>
</feature>
<accession>A0A8H6Y7N8</accession>
<dbReference type="Proteomes" id="UP000623467">
    <property type="component" value="Unassembled WGS sequence"/>
</dbReference>
<gene>
    <name evidence="2" type="ORF">MSAN_01388400</name>
</gene>
<feature type="compositionally biased region" description="Acidic residues" evidence="1">
    <location>
        <begin position="404"/>
        <end position="429"/>
    </location>
</feature>
<sequence>MSFNILNSLFRTVRAGNTTETLPYYDEDGKLIGHVLPGLPTRAHTGMPAPLPYYDYEGNLIGTVIPDEPRNRNRIPVQHYDPNGRLLGVVNLEPSPLLRVSDDRPAPTQTASSKSAQYRGPTHPAVQSQQMELDHVNSPSATYSWDGWPNGSFVSFLVPHQVRNTNMINIHWSSEIIANSRKGSPGSDTWKRGKATKRRCLGAIKCFNEVCDVCSPPAVRGIHIAQQLDARCLCGAVLEHRSCSVHWTIHVYAGGARLENFGQHSHPRFTHRLSVRRKERPHFSAFETAAASSLDEEELRLLDSDKTGPHVRFEVNPMTIEDHSQDESYASSDTSDISSGHSSAANVADELSLSEATEKITEVESVTDLTERIPAETKFLVSRKTHSPLFLPSASVESNRDTDLSDEAEQDEIEADPYANEDEDTGTFL</sequence>
<protein>
    <submittedName>
        <fullName evidence="2">Uncharacterized protein</fullName>
    </submittedName>
</protein>
<reference evidence="2" key="1">
    <citation type="submission" date="2020-05" db="EMBL/GenBank/DDBJ databases">
        <title>Mycena genomes resolve the evolution of fungal bioluminescence.</title>
        <authorList>
            <person name="Tsai I.J."/>
        </authorList>
    </citation>
    <scope>NUCLEOTIDE SEQUENCE</scope>
    <source>
        <strain evidence="2">160909Yilan</strain>
    </source>
</reference>
<dbReference type="EMBL" id="JACAZH010000011">
    <property type="protein sequence ID" value="KAF7354743.1"/>
    <property type="molecule type" value="Genomic_DNA"/>
</dbReference>
<name>A0A8H6Y7N8_9AGAR</name>
<feature type="compositionally biased region" description="Low complexity" evidence="1">
    <location>
        <begin position="328"/>
        <end position="345"/>
    </location>
</feature>
<feature type="region of interest" description="Disordered" evidence="1">
    <location>
        <begin position="316"/>
        <end position="351"/>
    </location>
</feature>
<dbReference type="AlphaFoldDB" id="A0A8H6Y7N8"/>
<feature type="region of interest" description="Disordered" evidence="1">
    <location>
        <begin position="97"/>
        <end position="132"/>
    </location>
</feature>
<comment type="caution">
    <text evidence="2">The sequence shown here is derived from an EMBL/GenBank/DDBJ whole genome shotgun (WGS) entry which is preliminary data.</text>
</comment>
<dbReference type="OrthoDB" id="3067709at2759"/>
<evidence type="ECO:0000256" key="1">
    <source>
        <dbReference type="SAM" id="MobiDB-lite"/>
    </source>
</evidence>
<feature type="region of interest" description="Disordered" evidence="1">
    <location>
        <begin position="390"/>
        <end position="429"/>
    </location>
</feature>
<proteinExistence type="predicted"/>
<keyword evidence="3" id="KW-1185">Reference proteome</keyword>